<protein>
    <submittedName>
        <fullName evidence="6">Oligopeptide/dipeptide ABC transporter, ATP-binding protein</fullName>
    </submittedName>
</protein>
<name>F3CA23_PSESG</name>
<dbReference type="Gene3D" id="3.40.50.300">
    <property type="entry name" value="P-loop containing nucleotide triphosphate hydrolases"/>
    <property type="match status" value="1"/>
</dbReference>
<dbReference type="InterPro" id="IPR017871">
    <property type="entry name" value="ABC_transporter-like_CS"/>
</dbReference>
<feature type="non-terminal residue" evidence="6">
    <location>
        <position position="1"/>
    </location>
</feature>
<dbReference type="Proteomes" id="UP000005466">
    <property type="component" value="Unassembled WGS sequence"/>
</dbReference>
<keyword evidence="3" id="KW-0547">Nucleotide-binding</keyword>
<dbReference type="PANTHER" id="PTHR43776">
    <property type="entry name" value="TRANSPORT ATP-BINDING PROTEIN"/>
    <property type="match status" value="1"/>
</dbReference>
<dbReference type="Pfam" id="PF00005">
    <property type="entry name" value="ABC_tran"/>
    <property type="match status" value="1"/>
</dbReference>
<evidence type="ECO:0000259" key="5">
    <source>
        <dbReference type="PROSITE" id="PS50893"/>
    </source>
</evidence>
<keyword evidence="2" id="KW-0813">Transport</keyword>
<comment type="similarity">
    <text evidence="1">Belongs to the ABC transporter superfamily.</text>
</comment>
<evidence type="ECO:0000313" key="6">
    <source>
        <dbReference type="EMBL" id="EGH16115.1"/>
    </source>
</evidence>
<dbReference type="InterPro" id="IPR027417">
    <property type="entry name" value="P-loop_NTPase"/>
</dbReference>
<evidence type="ECO:0000256" key="4">
    <source>
        <dbReference type="ARBA" id="ARBA00022840"/>
    </source>
</evidence>
<comment type="caution">
    <text evidence="6">The sequence shown here is derived from an EMBL/GenBank/DDBJ whole genome shotgun (WGS) entry which is preliminary data.</text>
</comment>
<dbReference type="GO" id="GO:0016887">
    <property type="term" value="F:ATP hydrolysis activity"/>
    <property type="evidence" value="ECO:0007669"/>
    <property type="project" value="InterPro"/>
</dbReference>
<dbReference type="PROSITE" id="PS50893">
    <property type="entry name" value="ABC_TRANSPORTER_2"/>
    <property type="match status" value="1"/>
</dbReference>
<dbReference type="PROSITE" id="PS00211">
    <property type="entry name" value="ABC_TRANSPORTER_1"/>
    <property type="match status" value="1"/>
</dbReference>
<evidence type="ECO:0000256" key="1">
    <source>
        <dbReference type="ARBA" id="ARBA00005417"/>
    </source>
</evidence>
<dbReference type="HOGENOM" id="CLU_1558595_0_0_6"/>
<dbReference type="GO" id="GO:0005524">
    <property type="term" value="F:ATP binding"/>
    <property type="evidence" value="ECO:0007669"/>
    <property type="project" value="UniProtKB-KW"/>
</dbReference>
<organism evidence="6 7">
    <name type="scientific">Pseudomonas savastanoi pv. glycinea str. race 4</name>
    <dbReference type="NCBI Taxonomy" id="875330"/>
    <lineage>
        <taxon>Bacteria</taxon>
        <taxon>Pseudomonadati</taxon>
        <taxon>Pseudomonadota</taxon>
        <taxon>Gammaproteobacteria</taxon>
        <taxon>Pseudomonadales</taxon>
        <taxon>Pseudomonadaceae</taxon>
        <taxon>Pseudomonas</taxon>
    </lineage>
</organism>
<evidence type="ECO:0000256" key="2">
    <source>
        <dbReference type="ARBA" id="ARBA00022448"/>
    </source>
</evidence>
<dbReference type="AlphaFoldDB" id="F3CA23"/>
<dbReference type="SUPFAM" id="SSF52540">
    <property type="entry name" value="P-loop containing nucleoside triphosphate hydrolases"/>
    <property type="match status" value="1"/>
</dbReference>
<reference evidence="6 7" key="1">
    <citation type="journal article" date="2011" name="PLoS Pathog.">
        <title>Dynamic evolution of pathogenicity revealed by sequencing and comparative genomics of 19 Pseudomonas syringae isolates.</title>
        <authorList>
            <person name="Baltrus D.A."/>
            <person name="Nishimura M.T."/>
            <person name="Romanchuk A."/>
            <person name="Chang J.H."/>
            <person name="Mukhtar M.S."/>
            <person name="Cherkis K."/>
            <person name="Roach J."/>
            <person name="Grant S.R."/>
            <person name="Jones C.D."/>
            <person name="Dangl J.L."/>
        </authorList>
    </citation>
    <scope>NUCLEOTIDE SEQUENCE [LARGE SCALE GENOMIC DNA]</scope>
    <source>
        <strain evidence="7">race 4</strain>
    </source>
</reference>
<feature type="domain" description="ABC transporter" evidence="5">
    <location>
        <begin position="2"/>
        <end position="165"/>
    </location>
</feature>
<dbReference type="PANTHER" id="PTHR43776:SF7">
    <property type="entry name" value="D,D-DIPEPTIDE TRANSPORT ATP-BINDING PROTEIN DDPF-RELATED"/>
    <property type="match status" value="1"/>
</dbReference>
<sequence length="171" mass="19136">ARRIQPIFQDPYSSLNPRKTLREIVTLPLIVHDIGTHTERRQRAEAMMDVVGLPKRVIDSYPSQLSGGQRQRVAIARALVMRPDVLICDEPTSALDVSVQAQILNLLQDLKQEFGLTYLLISHNLAVIEHLADRVAVMYLGRDCRRAQPRIAVRQTRSSLHASVAGLGTDP</sequence>
<dbReference type="CDD" id="cd03257">
    <property type="entry name" value="ABC_NikE_OppD_transporters"/>
    <property type="match status" value="1"/>
</dbReference>
<dbReference type="EMBL" id="ADWY01001151">
    <property type="protein sequence ID" value="EGH16115.1"/>
    <property type="molecule type" value="Genomic_DNA"/>
</dbReference>
<proteinExistence type="inferred from homology"/>
<accession>F3CA23</accession>
<dbReference type="PATRIC" id="fig|875330.6.peg.4043"/>
<dbReference type="InterPro" id="IPR003439">
    <property type="entry name" value="ABC_transporter-like_ATP-bd"/>
</dbReference>
<evidence type="ECO:0000313" key="7">
    <source>
        <dbReference type="Proteomes" id="UP000005466"/>
    </source>
</evidence>
<dbReference type="InterPro" id="IPR050319">
    <property type="entry name" value="ABC_transp_ATP-bind"/>
</dbReference>
<gene>
    <name evidence="6" type="ORF">Pgy4_23808</name>
</gene>
<evidence type="ECO:0000256" key="3">
    <source>
        <dbReference type="ARBA" id="ARBA00022741"/>
    </source>
</evidence>
<keyword evidence="4 6" id="KW-0067">ATP-binding</keyword>